<dbReference type="GO" id="GO:0140664">
    <property type="term" value="F:ATP-dependent DNA damage sensor activity"/>
    <property type="evidence" value="ECO:0007669"/>
    <property type="project" value="InterPro"/>
</dbReference>
<comment type="similarity">
    <text evidence="1">Belongs to the DNA mismatch repair MutL/HexB family.</text>
</comment>
<feature type="compositionally biased region" description="Polar residues" evidence="3">
    <location>
        <begin position="611"/>
        <end position="625"/>
    </location>
</feature>
<feature type="region of interest" description="Disordered" evidence="3">
    <location>
        <begin position="319"/>
        <end position="338"/>
    </location>
</feature>
<dbReference type="CDD" id="cd03485">
    <property type="entry name" value="MutL_Trans_hPMS_1_like"/>
    <property type="match status" value="1"/>
</dbReference>
<feature type="region of interest" description="Disordered" evidence="3">
    <location>
        <begin position="524"/>
        <end position="639"/>
    </location>
</feature>
<dbReference type="AlphaFoldDB" id="A0A9P4HMR1"/>
<feature type="region of interest" description="Disordered" evidence="3">
    <location>
        <begin position="429"/>
        <end position="461"/>
    </location>
</feature>
<feature type="compositionally biased region" description="Polar residues" evidence="3">
    <location>
        <begin position="533"/>
        <end position="544"/>
    </location>
</feature>
<proteinExistence type="inferred from homology"/>
<feature type="region of interest" description="Disordered" evidence="3">
    <location>
        <begin position="346"/>
        <end position="370"/>
    </location>
</feature>
<dbReference type="GO" id="GO:0016887">
    <property type="term" value="F:ATP hydrolysis activity"/>
    <property type="evidence" value="ECO:0007669"/>
    <property type="project" value="InterPro"/>
</dbReference>
<dbReference type="PANTHER" id="PTHR10073">
    <property type="entry name" value="DNA MISMATCH REPAIR PROTEIN MLH, PMS, MUTL"/>
    <property type="match status" value="1"/>
</dbReference>
<dbReference type="GO" id="GO:0030983">
    <property type="term" value="F:mismatched DNA binding"/>
    <property type="evidence" value="ECO:0007669"/>
    <property type="project" value="InterPro"/>
</dbReference>
<evidence type="ECO:0000256" key="1">
    <source>
        <dbReference type="ARBA" id="ARBA00006082"/>
    </source>
</evidence>
<feature type="compositionally biased region" description="Polar residues" evidence="3">
    <location>
        <begin position="553"/>
        <end position="562"/>
    </location>
</feature>
<dbReference type="InterPro" id="IPR036890">
    <property type="entry name" value="HATPase_C_sf"/>
</dbReference>
<feature type="domain" description="DNA mismatch repair protein S5" evidence="4">
    <location>
        <begin position="188"/>
        <end position="316"/>
    </location>
</feature>
<dbReference type="PROSITE" id="PS00058">
    <property type="entry name" value="DNA_MISMATCH_REPAIR_1"/>
    <property type="match status" value="1"/>
</dbReference>
<comment type="caution">
    <text evidence="5">The sequence shown here is derived from an EMBL/GenBank/DDBJ whole genome shotgun (WGS) entry which is preliminary data.</text>
</comment>
<keyword evidence="6" id="KW-1185">Reference proteome</keyword>
<dbReference type="Proteomes" id="UP000799777">
    <property type="component" value="Unassembled WGS sequence"/>
</dbReference>
<accession>A0A9P4HMR1</accession>
<evidence type="ECO:0000259" key="4">
    <source>
        <dbReference type="SMART" id="SM01340"/>
    </source>
</evidence>
<dbReference type="OrthoDB" id="10263226at2759"/>
<dbReference type="PANTHER" id="PTHR10073:SF41">
    <property type="entry name" value="MISMATCH REPAIR PROTEIN, PUTATIVE (AFU_ORTHOLOGUE AFUA_8G05820)-RELATED"/>
    <property type="match status" value="1"/>
</dbReference>
<dbReference type="GO" id="GO:0032389">
    <property type="term" value="C:MutLalpha complex"/>
    <property type="evidence" value="ECO:0007669"/>
    <property type="project" value="TreeGrafter"/>
</dbReference>
<evidence type="ECO:0000256" key="3">
    <source>
        <dbReference type="SAM" id="MobiDB-lite"/>
    </source>
</evidence>
<evidence type="ECO:0000313" key="6">
    <source>
        <dbReference type="Proteomes" id="UP000799777"/>
    </source>
</evidence>
<evidence type="ECO:0000256" key="2">
    <source>
        <dbReference type="ARBA" id="ARBA00022763"/>
    </source>
</evidence>
<dbReference type="SUPFAM" id="SSF54211">
    <property type="entry name" value="Ribosomal protein S5 domain 2-like"/>
    <property type="match status" value="1"/>
</dbReference>
<gene>
    <name evidence="5" type="ORF">EK21DRAFT_84216</name>
</gene>
<dbReference type="GO" id="GO:0061982">
    <property type="term" value="P:meiosis I cell cycle process"/>
    <property type="evidence" value="ECO:0007669"/>
    <property type="project" value="UniProtKB-ARBA"/>
</dbReference>
<dbReference type="Gene3D" id="3.30.565.10">
    <property type="entry name" value="Histidine kinase-like ATPase, C-terminal domain"/>
    <property type="match status" value="1"/>
</dbReference>
<dbReference type="InterPro" id="IPR038973">
    <property type="entry name" value="MutL/Mlh/Pms-like"/>
</dbReference>
<dbReference type="EMBL" id="ML978156">
    <property type="protein sequence ID" value="KAF2035811.1"/>
    <property type="molecule type" value="Genomic_DNA"/>
</dbReference>
<sequence>MVDPLPTIPLPGIAALSLTTARQVGSGQVLVDTASVVKDDGHGIPAEDHALAFRRYYTSKIREFKDLTDVGGRWLGFRGEALSSMAEMSGTLTITTRVEHGPVAVKLKYDRNVGTTVKATQFFDPIPVRKLTATKNSAKYLVRIRRLMQAYALARPVVRFRLHVLKAKNNKGDFIYALKASANIEDAVLKVIGKDCALQFDWTTLESDGFELHAYLPKPTAIGSKIANHGTFISIDSRPVSNNRGTIKQVVGAFKKRLRRSNSSLANVTDPFCCINIMCPPGSYDPNIEPAKDDFSFENSEVVLNVVDKLLKSYYPETTIAAEDEEPPTSARLPQATSADDPFSVYEDALDDDNAHPTSEPRSDQPRWRSSMYGIDEDDLEHLQENHPPVIEDEEGSRSAAVSNPWTIARMNASVKPRRLVIQQQLLSPAKSQDEEVARPSSPALVATPGRVHSAQPLTPQTSLRMNVPRSFLDLELERSIRPLPQAEDETMELYPNERTPLTGNRRECSLPLSEANCTFSLSDNAGRMAGPPQNSSNQSTSRLASFRPQRMQLHTSPSDTFVTAPRQRAPQARDTNRASSADLDSRSYGMAEYTPLRPEVEEDFTPPRTSPSRAQVYHNGSTHPMTPRAASVGSERPSLALKRSQEVRTALDLYDRQKPSNNAHDIASYFQAYQERELASPDRSASPVRRQLSRVAPMHETASNSRPQRRRRTDGAHRTKSSKLPLERVPYGYHVQNLIAVIRASLISVVQASLQLDMGCNSFEWSYSAEDPYDDLAGPVTDGTIMGCVIELDTVLHELRERMPGVDTRSLLHEGIQRGLDVRNQEQAVQTIEVVDVKATKHNKAMAQKAELPAPGPSPNASQPDLPSRMEDEIPDFDMSQFVDFDVNAMDSDGPPSKEATKKAQDDFGDDIDDDMLMDLQHQH</sequence>
<dbReference type="Gene3D" id="3.30.230.10">
    <property type="match status" value="1"/>
</dbReference>
<dbReference type="GO" id="GO:0006298">
    <property type="term" value="P:mismatch repair"/>
    <property type="evidence" value="ECO:0007669"/>
    <property type="project" value="InterPro"/>
</dbReference>
<reference evidence="5" key="1">
    <citation type="journal article" date="2020" name="Stud. Mycol.">
        <title>101 Dothideomycetes genomes: a test case for predicting lifestyles and emergence of pathogens.</title>
        <authorList>
            <person name="Haridas S."/>
            <person name="Albert R."/>
            <person name="Binder M."/>
            <person name="Bloem J."/>
            <person name="Labutti K."/>
            <person name="Salamov A."/>
            <person name="Andreopoulos B."/>
            <person name="Baker S."/>
            <person name="Barry K."/>
            <person name="Bills G."/>
            <person name="Bluhm B."/>
            <person name="Cannon C."/>
            <person name="Castanera R."/>
            <person name="Culley D."/>
            <person name="Daum C."/>
            <person name="Ezra D."/>
            <person name="Gonzalez J."/>
            <person name="Henrissat B."/>
            <person name="Kuo A."/>
            <person name="Liang C."/>
            <person name="Lipzen A."/>
            <person name="Lutzoni F."/>
            <person name="Magnuson J."/>
            <person name="Mondo S."/>
            <person name="Nolan M."/>
            <person name="Ohm R."/>
            <person name="Pangilinan J."/>
            <person name="Park H.-J."/>
            <person name="Ramirez L."/>
            <person name="Alfaro M."/>
            <person name="Sun H."/>
            <person name="Tritt A."/>
            <person name="Yoshinaga Y."/>
            <person name="Zwiers L.-H."/>
            <person name="Turgeon B."/>
            <person name="Goodwin S."/>
            <person name="Spatafora J."/>
            <person name="Crous P."/>
            <person name="Grigoriev I."/>
        </authorList>
    </citation>
    <scope>NUCLEOTIDE SEQUENCE</scope>
    <source>
        <strain evidence="5">CBS 110217</strain>
    </source>
</reference>
<feature type="compositionally biased region" description="Basic and acidic residues" evidence="3">
    <location>
        <begin position="353"/>
        <end position="367"/>
    </location>
</feature>
<feature type="region of interest" description="Disordered" evidence="3">
    <location>
        <begin position="678"/>
        <end position="724"/>
    </location>
</feature>
<organism evidence="5 6">
    <name type="scientific">Setomelanomma holmii</name>
    <dbReference type="NCBI Taxonomy" id="210430"/>
    <lineage>
        <taxon>Eukaryota</taxon>
        <taxon>Fungi</taxon>
        <taxon>Dikarya</taxon>
        <taxon>Ascomycota</taxon>
        <taxon>Pezizomycotina</taxon>
        <taxon>Dothideomycetes</taxon>
        <taxon>Pleosporomycetidae</taxon>
        <taxon>Pleosporales</taxon>
        <taxon>Pleosporineae</taxon>
        <taxon>Phaeosphaeriaceae</taxon>
        <taxon>Setomelanomma</taxon>
    </lineage>
</organism>
<name>A0A9P4HMR1_9PLEO</name>
<dbReference type="InterPro" id="IPR013507">
    <property type="entry name" value="DNA_mismatch_S5_2-like"/>
</dbReference>
<dbReference type="GO" id="GO:0005524">
    <property type="term" value="F:ATP binding"/>
    <property type="evidence" value="ECO:0007669"/>
    <property type="project" value="InterPro"/>
</dbReference>
<feature type="compositionally biased region" description="Acidic residues" evidence="3">
    <location>
        <begin position="908"/>
        <end position="918"/>
    </location>
</feature>
<keyword evidence="2" id="KW-0227">DNA damage</keyword>
<dbReference type="InterPro" id="IPR020568">
    <property type="entry name" value="Ribosomal_Su5_D2-typ_SF"/>
</dbReference>
<evidence type="ECO:0000313" key="5">
    <source>
        <dbReference type="EMBL" id="KAF2035811.1"/>
    </source>
</evidence>
<feature type="region of interest" description="Disordered" evidence="3">
    <location>
        <begin position="845"/>
        <end position="925"/>
    </location>
</feature>
<dbReference type="SUPFAM" id="SSF55874">
    <property type="entry name" value="ATPase domain of HSP90 chaperone/DNA topoisomerase II/histidine kinase"/>
    <property type="match status" value="1"/>
</dbReference>
<protein>
    <recommendedName>
        <fullName evidence="4">DNA mismatch repair protein S5 domain-containing protein</fullName>
    </recommendedName>
</protein>
<dbReference type="Pfam" id="PF01119">
    <property type="entry name" value="DNA_mis_repair"/>
    <property type="match status" value="1"/>
</dbReference>
<dbReference type="InterPro" id="IPR014762">
    <property type="entry name" value="DNA_mismatch_repair_CS"/>
</dbReference>
<dbReference type="InterPro" id="IPR014721">
    <property type="entry name" value="Ribsml_uS5_D2-typ_fold_subgr"/>
</dbReference>
<dbReference type="SMART" id="SM01340">
    <property type="entry name" value="DNA_mis_repair"/>
    <property type="match status" value="1"/>
</dbReference>